<feature type="region of interest" description="Disordered" evidence="1">
    <location>
        <begin position="1"/>
        <end position="27"/>
    </location>
</feature>
<accession>A0ABV5N2T6</accession>
<dbReference type="EMBL" id="JBHMCY010000030">
    <property type="protein sequence ID" value="MFB9464431.1"/>
    <property type="molecule type" value="Genomic_DNA"/>
</dbReference>
<sequence length="144" mass="15905">MAEPPAADGRRRAPKRRRNREAEGPRTNRFLVSYNDTELAIVNEAAARDNQALASWIASSALAVAEEKVVPVSNDMKDVLADLVKARTHVSRVGNNVNQIARVLNADGEVTDPQLAAVLGAVQQAMQRIDEATLQLMRERRRRP</sequence>
<comment type="caution">
    <text evidence="3">The sequence shown here is derived from an EMBL/GenBank/DDBJ whole genome shotgun (WGS) entry which is preliminary data.</text>
</comment>
<evidence type="ECO:0000259" key="2">
    <source>
        <dbReference type="Pfam" id="PF05713"/>
    </source>
</evidence>
<evidence type="ECO:0000256" key="1">
    <source>
        <dbReference type="SAM" id="MobiDB-lite"/>
    </source>
</evidence>
<keyword evidence="4" id="KW-1185">Reference proteome</keyword>
<dbReference type="Pfam" id="PF05713">
    <property type="entry name" value="MobC"/>
    <property type="match status" value="1"/>
</dbReference>
<proteinExistence type="predicted"/>
<name>A0ABV5N2T6_9ACTN</name>
<dbReference type="Proteomes" id="UP001589709">
    <property type="component" value="Unassembled WGS sequence"/>
</dbReference>
<evidence type="ECO:0000313" key="3">
    <source>
        <dbReference type="EMBL" id="MFB9464431.1"/>
    </source>
</evidence>
<dbReference type="RefSeq" id="WP_381346970.1">
    <property type="nucleotide sequence ID" value="NZ_JBHMCY010000030.1"/>
</dbReference>
<organism evidence="3 4">
    <name type="scientific">Streptomyces cinereospinus</name>
    <dbReference type="NCBI Taxonomy" id="285561"/>
    <lineage>
        <taxon>Bacteria</taxon>
        <taxon>Bacillati</taxon>
        <taxon>Actinomycetota</taxon>
        <taxon>Actinomycetes</taxon>
        <taxon>Kitasatosporales</taxon>
        <taxon>Streptomycetaceae</taxon>
        <taxon>Streptomyces</taxon>
    </lineage>
</organism>
<protein>
    <submittedName>
        <fullName evidence="3">Plasmid mobilization relaxosome protein MobC</fullName>
    </submittedName>
</protein>
<feature type="domain" description="Bacterial mobilisation" evidence="2">
    <location>
        <begin position="90"/>
        <end position="130"/>
    </location>
</feature>
<evidence type="ECO:0000313" key="4">
    <source>
        <dbReference type="Proteomes" id="UP001589709"/>
    </source>
</evidence>
<reference evidence="3 4" key="1">
    <citation type="submission" date="2024-09" db="EMBL/GenBank/DDBJ databases">
        <authorList>
            <person name="Sun Q."/>
            <person name="Mori K."/>
        </authorList>
    </citation>
    <scope>NUCLEOTIDE SEQUENCE [LARGE SCALE GENOMIC DNA]</scope>
    <source>
        <strain evidence="3 4">JCM 6917</strain>
    </source>
</reference>
<dbReference type="InterPro" id="IPR008687">
    <property type="entry name" value="MobC"/>
</dbReference>
<gene>
    <name evidence="3" type="primary">mobC</name>
    <name evidence="3" type="ORF">ACFF45_17365</name>
</gene>